<evidence type="ECO:0000313" key="3">
    <source>
        <dbReference type="Proteomes" id="UP000193780"/>
    </source>
</evidence>
<dbReference type="InterPro" id="IPR005146">
    <property type="entry name" value="B3/B4_tRNA-bd"/>
</dbReference>
<gene>
    <name evidence="2" type="ORF">B7708_05165</name>
</gene>
<dbReference type="PANTHER" id="PTHR39209:SF2">
    <property type="entry name" value="CYTOPLASMIC PROTEIN"/>
    <property type="match status" value="1"/>
</dbReference>
<feature type="domain" description="B3/B4 tRNA-binding" evidence="1">
    <location>
        <begin position="62"/>
        <end position="213"/>
    </location>
</feature>
<dbReference type="InterPro" id="IPR020825">
    <property type="entry name" value="Phe-tRNA_synthase-like_B3/B4"/>
</dbReference>
<organism evidence="2 3">
    <name type="scientific">Streptococcus oralis subsp. dentisani</name>
    <dbReference type="NCBI Taxonomy" id="1458253"/>
    <lineage>
        <taxon>Bacteria</taxon>
        <taxon>Bacillati</taxon>
        <taxon>Bacillota</taxon>
        <taxon>Bacilli</taxon>
        <taxon>Lactobacillales</taxon>
        <taxon>Streptococcaceae</taxon>
        <taxon>Streptococcus</taxon>
    </lineage>
</organism>
<dbReference type="AlphaFoldDB" id="A0A1X1IVP7"/>
<dbReference type="SMART" id="SM00873">
    <property type="entry name" value="B3_4"/>
    <property type="match status" value="1"/>
</dbReference>
<dbReference type="SUPFAM" id="SSF56037">
    <property type="entry name" value="PheT/TilS domain"/>
    <property type="match status" value="1"/>
</dbReference>
<dbReference type="GO" id="GO:0004826">
    <property type="term" value="F:phenylalanine-tRNA ligase activity"/>
    <property type="evidence" value="ECO:0007669"/>
    <property type="project" value="InterPro"/>
</dbReference>
<name>A0A1X1IVP7_STROR</name>
<accession>A0A1X1IVP7</accession>
<dbReference type="RefSeq" id="WP_084974260.1">
    <property type="nucleotide sequence ID" value="NZ_NCUX01000032.1"/>
</dbReference>
<reference evidence="2 3" key="1">
    <citation type="journal article" date="2016" name="Eur. J. Clin. Microbiol. Infect. Dis.">
        <title>Whole genome sequencing as a tool for phylogenetic analysis of clinical strains of Mitis group streptococci.</title>
        <authorList>
            <person name="Rasmussen L.H."/>
            <person name="Dargis R."/>
            <person name="Hojholt K."/>
            <person name="Christensen J.J."/>
            <person name="Skovgaard O."/>
            <person name="Justesen U.S."/>
            <person name="Rosenvinge F.S."/>
            <person name="Moser C."/>
            <person name="Lukjancenko O."/>
            <person name="Rasmussen S."/>
            <person name="Nielsen X.C."/>
        </authorList>
    </citation>
    <scope>NUCLEOTIDE SEQUENCE [LARGE SCALE GENOMIC DNA]</scope>
    <source>
        <strain evidence="2 3">RH_9883_08</strain>
    </source>
</reference>
<dbReference type="Proteomes" id="UP000193780">
    <property type="component" value="Unassembled WGS sequence"/>
</dbReference>
<dbReference type="EMBL" id="NCUX01000032">
    <property type="protein sequence ID" value="ORO77248.1"/>
    <property type="molecule type" value="Genomic_DNA"/>
</dbReference>
<evidence type="ECO:0000259" key="1">
    <source>
        <dbReference type="SMART" id="SM00873"/>
    </source>
</evidence>
<dbReference type="Pfam" id="PF03483">
    <property type="entry name" value="B3_4"/>
    <property type="match status" value="1"/>
</dbReference>
<comment type="caution">
    <text evidence="2">The sequence shown here is derived from an EMBL/GenBank/DDBJ whole genome shotgun (WGS) entry which is preliminary data.</text>
</comment>
<sequence length="235" mass="26777">MEFRLDKSLYDLGIKNVVIGIAKNVNPHADLPLAFLKKKEEREKWALECDVKEVQEFPVIQGYRQLLQRVGRSVKKNPPTVVALIRNIQHRGSLPHINSIIDIYNVEALSSLLAIGGHDLDKIGGQIEFSVSQKEDVFLPILSTEKHVSETDYVYRDENGVLAWLDVRDSEHYKFDEDTKNAIFIIQGNENTSVEMRLEALEEIGKDLAACMPDLQFEKKVISLEGNRTVVQDIY</sequence>
<dbReference type="Gene3D" id="3.50.40.10">
    <property type="entry name" value="Phenylalanyl-trna Synthetase, Chain B, domain 3"/>
    <property type="match status" value="1"/>
</dbReference>
<dbReference type="GO" id="GO:0003723">
    <property type="term" value="F:RNA binding"/>
    <property type="evidence" value="ECO:0007669"/>
    <property type="project" value="InterPro"/>
</dbReference>
<evidence type="ECO:0000313" key="2">
    <source>
        <dbReference type="EMBL" id="ORO77248.1"/>
    </source>
</evidence>
<dbReference type="PANTHER" id="PTHR39209">
    <property type="match status" value="1"/>
</dbReference>
<proteinExistence type="predicted"/>
<protein>
    <recommendedName>
        <fullName evidence="1">B3/B4 tRNA-binding domain-containing protein</fullName>
    </recommendedName>
</protein>